<keyword evidence="3" id="KW-0862">Zinc</keyword>
<evidence type="ECO:0000313" key="7">
    <source>
        <dbReference type="EMBL" id="KAJ8957883.1"/>
    </source>
</evidence>
<evidence type="ECO:0000256" key="5">
    <source>
        <dbReference type="SAM" id="MobiDB-lite"/>
    </source>
</evidence>
<dbReference type="InterPro" id="IPR013083">
    <property type="entry name" value="Znf_RING/FYVE/PHD"/>
</dbReference>
<dbReference type="Proteomes" id="UP001162162">
    <property type="component" value="Unassembled WGS sequence"/>
</dbReference>
<evidence type="ECO:0000259" key="6">
    <source>
        <dbReference type="PROSITE" id="PS50089"/>
    </source>
</evidence>
<evidence type="ECO:0000256" key="3">
    <source>
        <dbReference type="ARBA" id="ARBA00022833"/>
    </source>
</evidence>
<evidence type="ECO:0000256" key="4">
    <source>
        <dbReference type="PROSITE-ProRule" id="PRU00175"/>
    </source>
</evidence>
<feature type="compositionally biased region" description="Basic and acidic residues" evidence="5">
    <location>
        <begin position="714"/>
        <end position="727"/>
    </location>
</feature>
<feature type="compositionally biased region" description="Acidic residues" evidence="5">
    <location>
        <begin position="665"/>
        <end position="682"/>
    </location>
</feature>
<dbReference type="Gene3D" id="3.30.40.10">
    <property type="entry name" value="Zinc/RING finger domain, C3HC4 (zinc finger)"/>
    <property type="match status" value="3"/>
</dbReference>
<dbReference type="SUPFAM" id="SSF49599">
    <property type="entry name" value="TRAF domain-like"/>
    <property type="match status" value="1"/>
</dbReference>
<feature type="region of interest" description="Disordered" evidence="5">
    <location>
        <begin position="655"/>
        <end position="746"/>
    </location>
</feature>
<sequence length="746" mass="86248">MGEGYELTEQILETLCCSVCGYYLSVPPISIISEDGTKYKCGRCHSIKTHIETKVIMYENLAKHMVFPCIYKNCAAKLSWSEVKEHESNCPHRTMVCPRLHCEEEFLVTDFTSHFKEKHKESLYMDKFVLENAHNYYSLDVLVKDDRTYVVIFDYDDTRSGISVCALEPDNRQYELTITSEKSRYSMVCTEQSIVPFDKRVHCFKCVTGVCKNEAHIYRYYKKGILKRMTTRIDRDSVKRIFLGATINYEINIVDVKTEADEDLEDLIVKDMIIDEVNDEEEEEMEVTKEEEIIRRMLECPNCFEYMQPPIYQCVTGHTTCKKCKETLTKCPTCEAAIENIRNLALEDAASSLRLSSLIAEKATGQLDNSDNAPSKEIICPRINCTDSYDLRTIAAHFKDKHANNFHWNSVRIKNVHSYFNIDVVVRYGKAYVVIFDYTDNSFGISVCSVDEHDEDLYEAKLTSENGKFSIVASDQAIVPFNELEHCSKCLSGTCQYNRHKYRMKRNLLFKAMTTKFNKDSVNRMFNFSLLNYVVNIVDGRKAFTKDFRLKKDKIFKRMYECPICHEYMSPPIQQCFTGHSFCKPCTLTKQKCPLCDAKIESTRNYIVEEMSEKIELPCKTDPEKCQYRGSIKRMVEHGEECSVAKKKAKIEEEQEIERRHKEDMEDISEDESKDENIEDLEDVSKDDSAENDVLDEVEREVEQIAENLVEENLVEKGDEEVKKVDTENDDGVEGDGVKEDGVGVA</sequence>
<proteinExistence type="predicted"/>
<organism evidence="7 8">
    <name type="scientific">Aromia moschata</name>
    <dbReference type="NCBI Taxonomy" id="1265417"/>
    <lineage>
        <taxon>Eukaryota</taxon>
        <taxon>Metazoa</taxon>
        <taxon>Ecdysozoa</taxon>
        <taxon>Arthropoda</taxon>
        <taxon>Hexapoda</taxon>
        <taxon>Insecta</taxon>
        <taxon>Pterygota</taxon>
        <taxon>Neoptera</taxon>
        <taxon>Endopterygota</taxon>
        <taxon>Coleoptera</taxon>
        <taxon>Polyphaga</taxon>
        <taxon>Cucujiformia</taxon>
        <taxon>Chrysomeloidea</taxon>
        <taxon>Cerambycidae</taxon>
        <taxon>Cerambycinae</taxon>
        <taxon>Callichromatini</taxon>
        <taxon>Aromia</taxon>
    </lineage>
</organism>
<dbReference type="GO" id="GO:0005737">
    <property type="term" value="C:cytoplasm"/>
    <property type="evidence" value="ECO:0007669"/>
    <property type="project" value="TreeGrafter"/>
</dbReference>
<dbReference type="PANTHER" id="PTHR45877:SF2">
    <property type="entry name" value="E3 UBIQUITIN-PROTEIN LIGASE SINA-RELATED"/>
    <property type="match status" value="1"/>
</dbReference>
<feature type="compositionally biased region" description="Basic and acidic residues" evidence="5">
    <location>
        <begin position="736"/>
        <end position="746"/>
    </location>
</feature>
<evidence type="ECO:0000256" key="1">
    <source>
        <dbReference type="ARBA" id="ARBA00022723"/>
    </source>
</evidence>
<accession>A0AAV8Z1E9</accession>
<name>A0AAV8Z1E9_9CUCU</name>
<dbReference type="AlphaFoldDB" id="A0AAV8Z1E9"/>
<dbReference type="InterPro" id="IPR001841">
    <property type="entry name" value="Znf_RING"/>
</dbReference>
<feature type="domain" description="RING-type" evidence="6">
    <location>
        <begin position="562"/>
        <end position="597"/>
    </location>
</feature>
<dbReference type="GO" id="GO:0043161">
    <property type="term" value="P:proteasome-mediated ubiquitin-dependent protein catabolic process"/>
    <property type="evidence" value="ECO:0007669"/>
    <property type="project" value="TreeGrafter"/>
</dbReference>
<dbReference type="GO" id="GO:0031624">
    <property type="term" value="F:ubiquitin conjugating enzyme binding"/>
    <property type="evidence" value="ECO:0007669"/>
    <property type="project" value="TreeGrafter"/>
</dbReference>
<dbReference type="GO" id="GO:0008270">
    <property type="term" value="F:zinc ion binding"/>
    <property type="evidence" value="ECO:0007669"/>
    <property type="project" value="UniProtKB-KW"/>
</dbReference>
<feature type="compositionally biased region" description="Acidic residues" evidence="5">
    <location>
        <begin position="690"/>
        <end position="700"/>
    </location>
</feature>
<gene>
    <name evidence="7" type="ORF">NQ318_001879</name>
</gene>
<keyword evidence="2 4" id="KW-0863">Zinc-finger</keyword>
<dbReference type="PROSITE" id="PS50089">
    <property type="entry name" value="ZF_RING_2"/>
    <property type="match status" value="1"/>
</dbReference>
<dbReference type="GO" id="GO:0061630">
    <property type="term" value="F:ubiquitin protein ligase activity"/>
    <property type="evidence" value="ECO:0007669"/>
    <property type="project" value="TreeGrafter"/>
</dbReference>
<dbReference type="Pfam" id="PF21362">
    <property type="entry name" value="Sina_RING"/>
    <property type="match status" value="2"/>
</dbReference>
<dbReference type="EMBL" id="JAPWTK010000020">
    <property type="protein sequence ID" value="KAJ8957883.1"/>
    <property type="molecule type" value="Genomic_DNA"/>
</dbReference>
<dbReference type="InterPro" id="IPR004162">
    <property type="entry name" value="SINA-like_animal"/>
</dbReference>
<dbReference type="PANTHER" id="PTHR45877">
    <property type="entry name" value="E3 UBIQUITIN-PROTEIN LIGASE SIAH2"/>
    <property type="match status" value="1"/>
</dbReference>
<reference evidence="7" key="1">
    <citation type="journal article" date="2023" name="Insect Mol. Biol.">
        <title>Genome sequencing provides insights into the evolution of gene families encoding plant cell wall-degrading enzymes in longhorned beetles.</title>
        <authorList>
            <person name="Shin N.R."/>
            <person name="Okamura Y."/>
            <person name="Kirsch R."/>
            <person name="Pauchet Y."/>
        </authorList>
    </citation>
    <scope>NUCLEOTIDE SEQUENCE</scope>
    <source>
        <strain evidence="7">AMC_N1</strain>
    </source>
</reference>
<dbReference type="InterPro" id="IPR049548">
    <property type="entry name" value="Sina-like_RING"/>
</dbReference>
<comment type="caution">
    <text evidence="7">The sequence shown here is derived from an EMBL/GenBank/DDBJ whole genome shotgun (WGS) entry which is preliminary data.</text>
</comment>
<evidence type="ECO:0000313" key="8">
    <source>
        <dbReference type="Proteomes" id="UP001162162"/>
    </source>
</evidence>
<keyword evidence="1" id="KW-0479">Metal-binding</keyword>
<protein>
    <recommendedName>
        <fullName evidence="6">RING-type domain-containing protein</fullName>
    </recommendedName>
</protein>
<keyword evidence="8" id="KW-1185">Reference proteome</keyword>
<dbReference type="SUPFAM" id="SSF57850">
    <property type="entry name" value="RING/U-box"/>
    <property type="match status" value="2"/>
</dbReference>
<evidence type="ECO:0000256" key="2">
    <source>
        <dbReference type="ARBA" id="ARBA00022771"/>
    </source>
</evidence>
<dbReference type="SMART" id="SM00184">
    <property type="entry name" value="RING"/>
    <property type="match status" value="2"/>
</dbReference>